<gene>
    <name evidence="2" type="ORF">H8E23_01075</name>
</gene>
<dbReference type="Pfam" id="PF01728">
    <property type="entry name" value="FtsJ"/>
    <property type="match status" value="1"/>
</dbReference>
<dbReference type="Gene3D" id="3.40.50.150">
    <property type="entry name" value="Vaccinia Virus protein VP39"/>
    <property type="match status" value="1"/>
</dbReference>
<dbReference type="Proteomes" id="UP000603434">
    <property type="component" value="Unassembled WGS sequence"/>
</dbReference>
<reference evidence="2 3" key="1">
    <citation type="submission" date="2020-08" db="EMBL/GenBank/DDBJ databases">
        <title>Bridging the membrane lipid divide: bacteria of the FCB group superphylum have the potential to synthesize archaeal ether lipids.</title>
        <authorList>
            <person name="Villanueva L."/>
            <person name="Von Meijenfeldt F.A.B."/>
            <person name="Westbye A.B."/>
            <person name="Yadav S."/>
            <person name="Hopmans E.C."/>
            <person name="Dutilh B.E."/>
            <person name="Sinninghe Damste J.S."/>
        </authorList>
    </citation>
    <scope>NUCLEOTIDE SEQUENCE [LARGE SCALE GENOMIC DNA]</scope>
    <source>
        <strain evidence="2">NIOZ-UU30</strain>
    </source>
</reference>
<name>A0A8J6TL44_9BACT</name>
<dbReference type="InterPro" id="IPR002877">
    <property type="entry name" value="RNA_MeTrfase_FtsJ_dom"/>
</dbReference>
<dbReference type="PANTHER" id="PTHR37524">
    <property type="entry name" value="RIBOSOMAL RNA LARGE SUBUNIT METHYLTRANSFERASE M"/>
    <property type="match status" value="1"/>
</dbReference>
<proteinExistence type="predicted"/>
<comment type="caution">
    <text evidence="2">The sequence shown here is derived from an EMBL/GenBank/DDBJ whole genome shotgun (WGS) entry which is preliminary data.</text>
</comment>
<dbReference type="GO" id="GO:0032259">
    <property type="term" value="P:methylation"/>
    <property type="evidence" value="ECO:0007669"/>
    <property type="project" value="InterPro"/>
</dbReference>
<accession>A0A8J6TL44</accession>
<dbReference type="SUPFAM" id="SSF53335">
    <property type="entry name" value="S-adenosyl-L-methionine-dependent methyltransferases"/>
    <property type="match status" value="1"/>
</dbReference>
<dbReference type="AlphaFoldDB" id="A0A8J6TL44"/>
<evidence type="ECO:0000259" key="1">
    <source>
        <dbReference type="Pfam" id="PF01728"/>
    </source>
</evidence>
<sequence length="302" mass="34627">MQQTRITAYMAPTGFVKQVAAELRNVQTVHGRLVIAQGPPQTSCWSQNIWLEPRLLPIRSITDGAKALRAIQRNWVMYSFRWHRRSTLIQEKLPYVSARPLRFPEPGPRAALGSWTLLAPDLMLASPRCSSVFPHGEVHFVEDKHGPPCRAYLKLWEVFTRIRKMPLPGELCLDAGASPGGWTWVLQQLEARVLAVDRTELTPEMMKLPGVMFRRANAFSIRPEQDGPFDWIFCDMACYPEKLFEWVLLWLNSGKCRNFVCTLKFQGTSHYDVIKAFDALPHTAFLHLAHNKHELTWVSSFS</sequence>
<evidence type="ECO:0000313" key="3">
    <source>
        <dbReference type="Proteomes" id="UP000603434"/>
    </source>
</evidence>
<dbReference type="GO" id="GO:0008168">
    <property type="term" value="F:methyltransferase activity"/>
    <property type="evidence" value="ECO:0007669"/>
    <property type="project" value="InterPro"/>
</dbReference>
<dbReference type="PANTHER" id="PTHR37524:SF2">
    <property type="entry name" value="RIBOSOMAL RNA METHYLTRANSFERASE FTSJ DOMAIN-CONTAINING PROTEIN"/>
    <property type="match status" value="1"/>
</dbReference>
<protein>
    <recommendedName>
        <fullName evidence="1">Ribosomal RNA methyltransferase FtsJ domain-containing protein</fullName>
    </recommendedName>
</protein>
<evidence type="ECO:0000313" key="2">
    <source>
        <dbReference type="EMBL" id="MBC8359976.1"/>
    </source>
</evidence>
<organism evidence="2 3">
    <name type="scientific">Candidatus Desulfatibia profunda</name>
    <dbReference type="NCBI Taxonomy" id="2841695"/>
    <lineage>
        <taxon>Bacteria</taxon>
        <taxon>Pseudomonadati</taxon>
        <taxon>Thermodesulfobacteriota</taxon>
        <taxon>Desulfobacteria</taxon>
        <taxon>Desulfobacterales</taxon>
        <taxon>Desulfobacterales incertae sedis</taxon>
        <taxon>Candidatus Desulfatibia</taxon>
    </lineage>
</organism>
<feature type="domain" description="Ribosomal RNA methyltransferase FtsJ" evidence="1">
    <location>
        <begin position="149"/>
        <end position="237"/>
    </location>
</feature>
<dbReference type="InterPro" id="IPR029063">
    <property type="entry name" value="SAM-dependent_MTases_sf"/>
</dbReference>
<dbReference type="EMBL" id="JACNJH010000052">
    <property type="protein sequence ID" value="MBC8359976.1"/>
    <property type="molecule type" value="Genomic_DNA"/>
</dbReference>